<dbReference type="Proteomes" id="UP000643165">
    <property type="component" value="Unassembled WGS sequence"/>
</dbReference>
<protein>
    <submittedName>
        <fullName evidence="1">Uncharacterized protein</fullName>
    </submittedName>
</protein>
<accession>A0ABQ4J2Y7</accession>
<name>A0ABQ4J2Y7_9ACTN</name>
<evidence type="ECO:0000313" key="1">
    <source>
        <dbReference type="EMBL" id="GIJ24526.1"/>
    </source>
</evidence>
<evidence type="ECO:0000313" key="2">
    <source>
        <dbReference type="Proteomes" id="UP000643165"/>
    </source>
</evidence>
<sequence length="129" mass="14264">MVSSGVPRTVKAVDTSELIRLDAEAIECGLNRQHGAGWLAAFADPEAVHYLWPVLVHRTAHRPAVSPHWRCMLLLTVRDGQQVFSLLDVLPASFEDLPETLDAATKTEIAHRLEHGGLLTQAQWVDLNP</sequence>
<proteinExistence type="predicted"/>
<gene>
    <name evidence="1" type="ORF">Vlu01_51500</name>
</gene>
<reference evidence="1 2" key="1">
    <citation type="submission" date="2021-01" db="EMBL/GenBank/DDBJ databases">
        <title>Whole genome shotgun sequence of Verrucosispora lutea NBRC 106530.</title>
        <authorList>
            <person name="Komaki H."/>
            <person name="Tamura T."/>
        </authorList>
    </citation>
    <scope>NUCLEOTIDE SEQUENCE [LARGE SCALE GENOMIC DNA]</scope>
    <source>
        <strain evidence="1 2">NBRC 106530</strain>
    </source>
</reference>
<organism evidence="1 2">
    <name type="scientific">Micromonospora lutea</name>
    <dbReference type="NCBI Taxonomy" id="419825"/>
    <lineage>
        <taxon>Bacteria</taxon>
        <taxon>Bacillati</taxon>
        <taxon>Actinomycetota</taxon>
        <taxon>Actinomycetes</taxon>
        <taxon>Micromonosporales</taxon>
        <taxon>Micromonosporaceae</taxon>
        <taxon>Micromonospora</taxon>
    </lineage>
</organism>
<dbReference type="EMBL" id="BOPB01000035">
    <property type="protein sequence ID" value="GIJ24526.1"/>
    <property type="molecule type" value="Genomic_DNA"/>
</dbReference>
<keyword evidence="2" id="KW-1185">Reference proteome</keyword>
<comment type="caution">
    <text evidence="1">The sequence shown here is derived from an EMBL/GenBank/DDBJ whole genome shotgun (WGS) entry which is preliminary data.</text>
</comment>